<dbReference type="AlphaFoldDB" id="A0AAD8PYZ7"/>
<protein>
    <recommendedName>
        <fullName evidence="3">Peroxin 20</fullName>
    </recommendedName>
</protein>
<organism evidence="1 2">
    <name type="scientific">Colletotrichum navitas</name>
    <dbReference type="NCBI Taxonomy" id="681940"/>
    <lineage>
        <taxon>Eukaryota</taxon>
        <taxon>Fungi</taxon>
        <taxon>Dikarya</taxon>
        <taxon>Ascomycota</taxon>
        <taxon>Pezizomycotina</taxon>
        <taxon>Sordariomycetes</taxon>
        <taxon>Hypocreomycetidae</taxon>
        <taxon>Glomerellales</taxon>
        <taxon>Glomerellaceae</taxon>
        <taxon>Colletotrichum</taxon>
        <taxon>Colletotrichum graminicola species complex</taxon>
    </lineage>
</organism>
<dbReference type="RefSeq" id="XP_060414008.1">
    <property type="nucleotide sequence ID" value="XM_060561126.1"/>
</dbReference>
<keyword evidence="2" id="KW-1185">Reference proteome</keyword>
<dbReference type="EMBL" id="JAHLJV010000030">
    <property type="protein sequence ID" value="KAK1590526.1"/>
    <property type="molecule type" value="Genomic_DNA"/>
</dbReference>
<evidence type="ECO:0000313" key="1">
    <source>
        <dbReference type="EMBL" id="KAK1590526.1"/>
    </source>
</evidence>
<accession>A0AAD8PYZ7</accession>
<gene>
    <name evidence="1" type="ORF">LY79DRAFT_590270</name>
</gene>
<reference evidence="1" key="1">
    <citation type="submission" date="2021-06" db="EMBL/GenBank/DDBJ databases">
        <title>Comparative genomics, transcriptomics and evolutionary studies reveal genomic signatures of adaptation to plant cell wall in hemibiotrophic fungi.</title>
        <authorList>
            <consortium name="DOE Joint Genome Institute"/>
            <person name="Baroncelli R."/>
            <person name="Diaz J.F."/>
            <person name="Benocci T."/>
            <person name="Peng M."/>
            <person name="Battaglia E."/>
            <person name="Haridas S."/>
            <person name="Andreopoulos W."/>
            <person name="Labutti K."/>
            <person name="Pangilinan J."/>
            <person name="Floch G.L."/>
            <person name="Makela M.R."/>
            <person name="Henrissat B."/>
            <person name="Grigoriev I.V."/>
            <person name="Crouch J.A."/>
            <person name="De Vries R.P."/>
            <person name="Sukno S.A."/>
            <person name="Thon M.R."/>
        </authorList>
    </citation>
    <scope>NUCLEOTIDE SEQUENCE</scope>
    <source>
        <strain evidence="1">CBS 125086</strain>
    </source>
</reference>
<evidence type="ECO:0008006" key="3">
    <source>
        <dbReference type="Google" id="ProtNLM"/>
    </source>
</evidence>
<dbReference type="GeneID" id="85445366"/>
<proteinExistence type="predicted"/>
<dbReference type="Proteomes" id="UP001230504">
    <property type="component" value="Unassembled WGS sequence"/>
</dbReference>
<comment type="caution">
    <text evidence="1">The sequence shown here is derived from an EMBL/GenBank/DDBJ whole genome shotgun (WGS) entry which is preliminary data.</text>
</comment>
<sequence>MSDSSCGGSTAFKSLVEHGSHDRSLHQDRFVDAPRVQQGFRSTSSVTSAQAQANFGAFLGSDSTGQIDSTTLSTYVTPITRSFQASQTPQMPDTRHLHRLSPGPNQSAVPRVSNSADGAAMHTPHRQNYAANSPTATPTWAQDFTRFVGGVSNAGGLPSGFMATQYRPSIPPAFPHNMMPLQAGPSISRPVGGSAISNAASAEADFDLEMGQWVATHGDGRMEHVDAVMEQIAKELEQQEEQQSSTAGQPFSIDLAASVDTATISPPSVSLENNAEHTRTHLVAETSNQQVNDGQSLFDTRNVAVPSSKNHLEQVPDMSQLKLHETSESAAPRPVEDAQSQTEISEAARQILQSVQHEKGDKWKNSQFLLLMKDFRDGNKDIVNNEILETSAGGERIAEN</sequence>
<name>A0AAD8PYZ7_9PEZI</name>
<evidence type="ECO:0000313" key="2">
    <source>
        <dbReference type="Proteomes" id="UP001230504"/>
    </source>
</evidence>